<dbReference type="InterPro" id="IPR011993">
    <property type="entry name" value="PH-like_dom_sf"/>
</dbReference>
<dbReference type="SUPFAM" id="SSF50729">
    <property type="entry name" value="PH domain-like"/>
    <property type="match status" value="1"/>
</dbReference>
<organism evidence="4 5">
    <name type="scientific">Sugiyamaella lignohabitans</name>
    <dbReference type="NCBI Taxonomy" id="796027"/>
    <lineage>
        <taxon>Eukaryota</taxon>
        <taxon>Fungi</taxon>
        <taxon>Dikarya</taxon>
        <taxon>Ascomycota</taxon>
        <taxon>Saccharomycotina</taxon>
        <taxon>Dipodascomycetes</taxon>
        <taxon>Dipodascales</taxon>
        <taxon>Trichomonascaceae</taxon>
        <taxon>Sugiyamaella</taxon>
    </lineage>
</organism>
<dbReference type="EMBL" id="CP014503">
    <property type="protein sequence ID" value="ANB15311.1"/>
    <property type="molecule type" value="Genomic_DNA"/>
</dbReference>
<name>A0A167FHN9_9ASCO</name>
<dbReference type="GO" id="GO:0000142">
    <property type="term" value="C:cellular bud neck contractile ring"/>
    <property type="evidence" value="ECO:0007669"/>
    <property type="project" value="TreeGrafter"/>
</dbReference>
<protein>
    <submittedName>
        <fullName evidence="4">Bud4p</fullName>
    </submittedName>
</protein>
<dbReference type="PROSITE" id="PS50003">
    <property type="entry name" value="PH_DOMAIN"/>
    <property type="match status" value="1"/>
</dbReference>
<sequence>MIEKKAKFNLTLDNGIHCITTGYTDLKRTSFLDEEFELTVGEELEFILSMKTKWVKQPTVVRKVVPAPNPVVKTFETKSRHGISKLFTQKRRVATPESAPQPVVQENIRNDNWESLVAADGSFARAYIDFSQYEKEIFGKPGTFELSCFNEWAKTASKSKRAPYKIGTLQVQLMFVPRASPNEILPTSIKQALEELKRTKPTQKAIKIEGYLSQLGGDCKYWRRRFFILEGTTLTAHSEASKKPRATINLAKAVQVVEDKSSLTKPVVQVGSNRRKSAFAETEAGASFVDQGFRIQFGNGEMIDFYADTAEEKSEWILGVEKSIKQSPQSKSWVSLVHERDRSE</sequence>
<evidence type="ECO:0000259" key="3">
    <source>
        <dbReference type="PROSITE" id="PS50003"/>
    </source>
</evidence>
<dbReference type="Proteomes" id="UP000189580">
    <property type="component" value="Chromosome b"/>
</dbReference>
<dbReference type="InterPro" id="IPR001849">
    <property type="entry name" value="PH_domain"/>
</dbReference>
<proteinExistence type="predicted"/>
<dbReference type="GeneID" id="30034904"/>
<dbReference type="InterPro" id="IPR052007">
    <property type="entry name" value="Bud4"/>
</dbReference>
<reference evidence="4 5" key="1">
    <citation type="submission" date="2016-02" db="EMBL/GenBank/DDBJ databases">
        <title>Complete genome sequence and transcriptome regulation of the pentose utilising yeast Sugiyamaella lignohabitans.</title>
        <authorList>
            <person name="Bellasio M."/>
            <person name="Peymann A."/>
            <person name="Valli M."/>
            <person name="Sipitzky M."/>
            <person name="Graf A."/>
            <person name="Sauer M."/>
            <person name="Marx H."/>
            <person name="Mattanovich D."/>
        </authorList>
    </citation>
    <scope>NUCLEOTIDE SEQUENCE [LARGE SCALE GENOMIC DNA]</scope>
    <source>
        <strain evidence="4 5">CBS 10342</strain>
    </source>
</reference>
<keyword evidence="1" id="KW-0132">Cell division</keyword>
<evidence type="ECO:0000313" key="4">
    <source>
        <dbReference type="EMBL" id="ANB15311.1"/>
    </source>
</evidence>
<dbReference type="GO" id="GO:0005525">
    <property type="term" value="F:GTP binding"/>
    <property type="evidence" value="ECO:0007669"/>
    <property type="project" value="TreeGrafter"/>
</dbReference>
<evidence type="ECO:0000256" key="1">
    <source>
        <dbReference type="ARBA" id="ARBA00022618"/>
    </source>
</evidence>
<dbReference type="FunFam" id="2.30.29.30:FF:000311">
    <property type="entry name" value="GTP binding protein (Bud4)"/>
    <property type="match status" value="1"/>
</dbReference>
<dbReference type="GO" id="GO:0097271">
    <property type="term" value="P:protein localization to bud neck"/>
    <property type="evidence" value="ECO:0007669"/>
    <property type="project" value="TreeGrafter"/>
</dbReference>
<dbReference type="SMART" id="SM00233">
    <property type="entry name" value="PH"/>
    <property type="match status" value="1"/>
</dbReference>
<feature type="domain" description="PH" evidence="3">
    <location>
        <begin position="205"/>
        <end position="325"/>
    </location>
</feature>
<dbReference type="OrthoDB" id="2123378at2759"/>
<dbReference type="RefSeq" id="XP_018737788.1">
    <property type="nucleotide sequence ID" value="XM_018879917.1"/>
</dbReference>
<dbReference type="GO" id="GO:0007120">
    <property type="term" value="P:axial cellular bud site selection"/>
    <property type="evidence" value="ECO:0007669"/>
    <property type="project" value="TreeGrafter"/>
</dbReference>
<evidence type="ECO:0000313" key="5">
    <source>
        <dbReference type="Proteomes" id="UP000189580"/>
    </source>
</evidence>
<keyword evidence="5" id="KW-1185">Reference proteome</keyword>
<dbReference type="PANTHER" id="PTHR36100">
    <property type="entry name" value="BUD SITE SELECTION PROTEIN 4"/>
    <property type="match status" value="1"/>
</dbReference>
<accession>A0A167FHN9</accession>
<keyword evidence="2" id="KW-0131">Cell cycle</keyword>
<dbReference type="AlphaFoldDB" id="A0A167FHN9"/>
<dbReference type="Pfam" id="PF00169">
    <property type="entry name" value="PH"/>
    <property type="match status" value="1"/>
</dbReference>
<dbReference type="PANTHER" id="PTHR36100:SF1">
    <property type="entry name" value="BUD SITE SELECTION PROTEIN 4"/>
    <property type="match status" value="1"/>
</dbReference>
<dbReference type="Gene3D" id="2.30.29.30">
    <property type="entry name" value="Pleckstrin-homology domain (PH domain)/Phosphotyrosine-binding domain (PTB)"/>
    <property type="match status" value="1"/>
</dbReference>
<evidence type="ECO:0000256" key="2">
    <source>
        <dbReference type="ARBA" id="ARBA00023306"/>
    </source>
</evidence>
<dbReference type="KEGG" id="slb:AWJ20_2938"/>
<gene>
    <name evidence="4" type="primary">BUD4</name>
    <name evidence="4" type="ORF">AWJ20_2938</name>
</gene>